<keyword evidence="2" id="KW-1185">Reference proteome</keyword>
<reference evidence="1 2" key="1">
    <citation type="submission" date="2020-08" db="EMBL/GenBank/DDBJ databases">
        <title>Novel species isolated from subtropical streams in China.</title>
        <authorList>
            <person name="Lu H."/>
        </authorList>
    </citation>
    <scope>NUCLEOTIDE SEQUENCE [LARGE SCALE GENOMIC DNA]</scope>
    <source>
        <strain evidence="1 2">CY18W</strain>
    </source>
</reference>
<dbReference type="Proteomes" id="UP000650424">
    <property type="component" value="Unassembled WGS sequence"/>
</dbReference>
<proteinExistence type="predicted"/>
<comment type="caution">
    <text evidence="1">The sequence shown here is derived from an EMBL/GenBank/DDBJ whole genome shotgun (WGS) entry which is preliminary data.</text>
</comment>
<dbReference type="EMBL" id="JACOGF010000013">
    <property type="protein sequence ID" value="MBC3920054.1"/>
    <property type="molecule type" value="Genomic_DNA"/>
</dbReference>
<gene>
    <name evidence="1" type="ORF">H8L32_21480</name>
</gene>
<evidence type="ECO:0000313" key="2">
    <source>
        <dbReference type="Proteomes" id="UP000650424"/>
    </source>
</evidence>
<name>A0ABR6ZWN8_9BURK</name>
<sequence length="394" mass="44140">MYLSKLSVLHPSETKNLRSFLDEHPSGDLLVVINSTSQEGEYAWLSRRGSKTQEGCGAINESTKTGVEVASHSTRVFHGDRLAFVRLLDQLADRERAGWSRSTFASDCRLSAADGLHDEQAWCETAFEHDGRPSEHTAYVVQVLGSQNYFAYFNFKWVGEDSSSVKSCHDLKTWASAYVPRMYGERDVERWVFLCKEDLETFSRVAVDYRRAFTLMDYSFEVFRAGGSPKRDPTLHPGVGSAAGTGLRAILQSALGRLGMSTAETWTPKDQTMVNRLTKVLADKASGPIDMTKSPLALPKLKSLLLKHLNLRNIPPAALTQNEVIRLYLGLARFYEGWDKVSCEALFSSNMRTFNIEAINECLTDDKVQHKLDRARQLLVAELISNGIEVDDSQ</sequence>
<evidence type="ECO:0000313" key="1">
    <source>
        <dbReference type="EMBL" id="MBC3920054.1"/>
    </source>
</evidence>
<dbReference type="RefSeq" id="WP_186949320.1">
    <property type="nucleotide sequence ID" value="NZ_JACOGF010000013.1"/>
</dbReference>
<organism evidence="1 2">
    <name type="scientific">Undibacterium hunanense</name>
    <dbReference type="NCBI Taxonomy" id="2762292"/>
    <lineage>
        <taxon>Bacteria</taxon>
        <taxon>Pseudomonadati</taxon>
        <taxon>Pseudomonadota</taxon>
        <taxon>Betaproteobacteria</taxon>
        <taxon>Burkholderiales</taxon>
        <taxon>Oxalobacteraceae</taxon>
        <taxon>Undibacterium</taxon>
    </lineage>
</organism>
<protein>
    <submittedName>
        <fullName evidence="1">Uncharacterized protein</fullName>
    </submittedName>
</protein>
<accession>A0ABR6ZWN8</accession>